<dbReference type="CDD" id="cd13131">
    <property type="entry name" value="MATE_NorM_like"/>
    <property type="match status" value="1"/>
</dbReference>
<evidence type="ECO:0000313" key="10">
    <source>
        <dbReference type="EMBL" id="AUD78637.1"/>
    </source>
</evidence>
<dbReference type="GO" id="GO:0042910">
    <property type="term" value="F:xenobiotic transmembrane transporter activity"/>
    <property type="evidence" value="ECO:0007669"/>
    <property type="project" value="InterPro"/>
</dbReference>
<dbReference type="InterPro" id="IPR050222">
    <property type="entry name" value="MATE_MdtK"/>
</dbReference>
<dbReference type="KEGG" id="kpd:CW740_04965"/>
<dbReference type="RefSeq" id="WP_106646499.1">
    <property type="nucleotide sequence ID" value="NZ_BMGO01000002.1"/>
</dbReference>
<dbReference type="PANTHER" id="PTHR43298:SF2">
    <property type="entry name" value="FMN_FAD EXPORTER YEEO-RELATED"/>
    <property type="match status" value="1"/>
</dbReference>
<keyword evidence="7" id="KW-0406">Ion transport</keyword>
<dbReference type="AlphaFoldDB" id="A0A2K9AB32"/>
<accession>A0A2K9AB32</accession>
<dbReference type="Proteomes" id="UP000232693">
    <property type="component" value="Chromosome"/>
</dbReference>
<sequence length="467" mass="51365">MADSADNKTSNHSSHSWQDIRHETSAIIRIAIPAILAQLAQMSLGVIDTLMAGNYSSNALAAVGTGFNAFMIIFSLFMGLMMAINPMVAHFNGQGKMESIGKTFQMGMFLAIIFGIITFILLRNVDPFLTLLGVEEAIVETTGGYLKALSWGCVFAFLFIALRSGNEGLFSTKIIMICSFMVIPFNLLFNTWFIYGGLGVPAMGAIGVGYATSVVWTLLFLFLLFFTWRNPSFASLNIFKKVRLPTWKLIKEFFSIGTPMSLGLLMEVSMFGMIGILVARYGVDLTGAHQIAMNIATVAFMVPWGLSIAITARVGYWMGRQDYRQMRLSGFCGIGASLFFQAVSVTIMLFFRYELVGVYTDNQAIIEISASLIFLAAIFQFSDGLQVNSAGALRGMKDTKIPTVYMAIAYWLIGFPIGIYLADHMDLKVQGFWIGIIFGLTVAAILLLGRFIHRSKQTIAFAESGKS</sequence>
<evidence type="ECO:0000256" key="8">
    <source>
        <dbReference type="ARBA" id="ARBA00023136"/>
    </source>
</evidence>
<keyword evidence="4" id="KW-1003">Cell membrane</keyword>
<dbReference type="NCBIfam" id="TIGR00797">
    <property type="entry name" value="matE"/>
    <property type="match status" value="1"/>
</dbReference>
<dbReference type="Pfam" id="PF01554">
    <property type="entry name" value="MatE"/>
    <property type="match status" value="2"/>
</dbReference>
<dbReference type="GO" id="GO:0015297">
    <property type="term" value="F:antiporter activity"/>
    <property type="evidence" value="ECO:0007669"/>
    <property type="project" value="UniProtKB-KW"/>
</dbReference>
<dbReference type="InterPro" id="IPR002528">
    <property type="entry name" value="MATE_fam"/>
</dbReference>
<reference evidence="10 11" key="1">
    <citation type="submission" date="2017-12" db="EMBL/GenBank/DDBJ databases">
        <title>Kangiella profundi FT102 completed genome.</title>
        <authorList>
            <person name="Xu J."/>
            <person name="Wang J."/>
            <person name="Lu Y."/>
        </authorList>
    </citation>
    <scope>NUCLEOTIDE SEQUENCE [LARGE SCALE GENOMIC DNA]</scope>
    <source>
        <strain evidence="10 11">FT102</strain>
    </source>
</reference>
<dbReference type="PANTHER" id="PTHR43298">
    <property type="entry name" value="MULTIDRUG RESISTANCE PROTEIN NORM-RELATED"/>
    <property type="match status" value="1"/>
</dbReference>
<evidence type="ECO:0000256" key="3">
    <source>
        <dbReference type="ARBA" id="ARBA00022449"/>
    </source>
</evidence>
<protein>
    <recommendedName>
        <fullName evidence="9">Multidrug-efflux transporter</fullName>
    </recommendedName>
</protein>
<evidence type="ECO:0000256" key="9">
    <source>
        <dbReference type="ARBA" id="ARBA00031636"/>
    </source>
</evidence>
<comment type="subcellular location">
    <subcellularLocation>
        <location evidence="1">Cell inner membrane</location>
        <topology evidence="1">Multi-pass membrane protein</topology>
    </subcellularLocation>
</comment>
<organism evidence="10 11">
    <name type="scientific">Kangiella profundi</name>
    <dbReference type="NCBI Taxonomy" id="1561924"/>
    <lineage>
        <taxon>Bacteria</taxon>
        <taxon>Pseudomonadati</taxon>
        <taxon>Pseudomonadota</taxon>
        <taxon>Gammaproteobacteria</taxon>
        <taxon>Kangiellales</taxon>
        <taxon>Kangiellaceae</taxon>
        <taxon>Kangiella</taxon>
    </lineage>
</organism>
<gene>
    <name evidence="10" type="ORF">CW740_04965</name>
</gene>
<dbReference type="GO" id="GO:0006811">
    <property type="term" value="P:monoatomic ion transport"/>
    <property type="evidence" value="ECO:0007669"/>
    <property type="project" value="UniProtKB-KW"/>
</dbReference>
<keyword evidence="3" id="KW-0050">Antiport</keyword>
<keyword evidence="5" id="KW-0812">Transmembrane</keyword>
<evidence type="ECO:0000256" key="7">
    <source>
        <dbReference type="ARBA" id="ARBA00023065"/>
    </source>
</evidence>
<proteinExistence type="predicted"/>
<name>A0A2K9AB32_9GAMM</name>
<evidence type="ECO:0000256" key="6">
    <source>
        <dbReference type="ARBA" id="ARBA00022989"/>
    </source>
</evidence>
<evidence type="ECO:0000256" key="1">
    <source>
        <dbReference type="ARBA" id="ARBA00004429"/>
    </source>
</evidence>
<evidence type="ECO:0000313" key="11">
    <source>
        <dbReference type="Proteomes" id="UP000232693"/>
    </source>
</evidence>
<dbReference type="InterPro" id="IPR048279">
    <property type="entry name" value="MdtK-like"/>
</dbReference>
<keyword evidence="2" id="KW-0813">Transport</keyword>
<dbReference type="OrthoDB" id="9780160at2"/>
<dbReference type="GO" id="GO:0005886">
    <property type="term" value="C:plasma membrane"/>
    <property type="evidence" value="ECO:0007669"/>
    <property type="project" value="UniProtKB-SubCell"/>
</dbReference>
<evidence type="ECO:0000256" key="2">
    <source>
        <dbReference type="ARBA" id="ARBA00022448"/>
    </source>
</evidence>
<keyword evidence="11" id="KW-1185">Reference proteome</keyword>
<dbReference type="PIRSF" id="PIRSF006603">
    <property type="entry name" value="DinF"/>
    <property type="match status" value="1"/>
</dbReference>
<dbReference type="EMBL" id="CP025120">
    <property type="protein sequence ID" value="AUD78637.1"/>
    <property type="molecule type" value="Genomic_DNA"/>
</dbReference>
<evidence type="ECO:0000256" key="4">
    <source>
        <dbReference type="ARBA" id="ARBA00022475"/>
    </source>
</evidence>
<evidence type="ECO:0000256" key="5">
    <source>
        <dbReference type="ARBA" id="ARBA00022692"/>
    </source>
</evidence>
<keyword evidence="8" id="KW-0472">Membrane</keyword>
<keyword evidence="6" id="KW-1133">Transmembrane helix</keyword>